<evidence type="ECO:0000259" key="1">
    <source>
        <dbReference type="Pfam" id="PF06094"/>
    </source>
</evidence>
<dbReference type="InterPro" id="IPR009288">
    <property type="entry name" value="AIG2-like_dom"/>
</dbReference>
<dbReference type="RefSeq" id="WP_184080458.1">
    <property type="nucleotide sequence ID" value="NZ_JACIJP010000003.1"/>
</dbReference>
<dbReference type="GO" id="GO:0016740">
    <property type="term" value="F:transferase activity"/>
    <property type="evidence" value="ECO:0007669"/>
    <property type="project" value="UniProtKB-KW"/>
</dbReference>
<dbReference type="CDD" id="cd06661">
    <property type="entry name" value="GGCT_like"/>
    <property type="match status" value="1"/>
</dbReference>
<organism evidence="2 3">
    <name type="scientific">Sphingobium subterraneum</name>
    <dbReference type="NCBI Taxonomy" id="627688"/>
    <lineage>
        <taxon>Bacteria</taxon>
        <taxon>Pseudomonadati</taxon>
        <taxon>Pseudomonadota</taxon>
        <taxon>Alphaproteobacteria</taxon>
        <taxon>Sphingomonadales</taxon>
        <taxon>Sphingomonadaceae</taxon>
        <taxon>Sphingobium</taxon>
    </lineage>
</organism>
<dbReference type="InterPro" id="IPR013024">
    <property type="entry name" value="GGCT-like"/>
</dbReference>
<gene>
    <name evidence="2" type="ORF">FHS92_002144</name>
</gene>
<dbReference type="InterPro" id="IPR036568">
    <property type="entry name" value="GGCT-like_sf"/>
</dbReference>
<comment type="caution">
    <text evidence="2">The sequence shown here is derived from an EMBL/GenBank/DDBJ whole genome shotgun (WGS) entry which is preliminary data.</text>
</comment>
<evidence type="ECO:0000313" key="3">
    <source>
        <dbReference type="Proteomes" id="UP000552700"/>
    </source>
</evidence>
<accession>A0A841IZK1</accession>
<reference evidence="2 3" key="1">
    <citation type="submission" date="2020-08" db="EMBL/GenBank/DDBJ databases">
        <title>Genomic Encyclopedia of Type Strains, Phase IV (KMG-IV): sequencing the most valuable type-strain genomes for metagenomic binning, comparative biology and taxonomic classification.</title>
        <authorList>
            <person name="Goeker M."/>
        </authorList>
    </citation>
    <scope>NUCLEOTIDE SEQUENCE [LARGE SCALE GENOMIC DNA]</scope>
    <source>
        <strain evidence="2 3">DSM 102255</strain>
    </source>
</reference>
<protein>
    <submittedName>
        <fullName evidence="2">Gamma-glutamylcyclotransferase (GGCT)/AIG2-like uncharacterized protein YtfP</fullName>
    </submittedName>
</protein>
<dbReference type="SUPFAM" id="SSF110857">
    <property type="entry name" value="Gamma-glutamyl cyclotransferase-like"/>
    <property type="match status" value="1"/>
</dbReference>
<dbReference type="EMBL" id="JACIJP010000003">
    <property type="protein sequence ID" value="MBB6124399.1"/>
    <property type="molecule type" value="Genomic_DNA"/>
</dbReference>
<dbReference type="AlphaFoldDB" id="A0A841IZK1"/>
<dbReference type="Gene3D" id="3.10.490.10">
    <property type="entry name" value="Gamma-glutamyl cyclotransferase-like"/>
    <property type="match status" value="1"/>
</dbReference>
<feature type="domain" description="Gamma-glutamylcyclotransferase AIG2-like" evidence="1">
    <location>
        <begin position="10"/>
        <end position="137"/>
    </location>
</feature>
<name>A0A841IZK1_9SPHN</name>
<dbReference type="Proteomes" id="UP000552700">
    <property type="component" value="Unassembled WGS sequence"/>
</dbReference>
<evidence type="ECO:0000313" key="2">
    <source>
        <dbReference type="EMBL" id="MBB6124399.1"/>
    </source>
</evidence>
<proteinExistence type="predicted"/>
<keyword evidence="3" id="KW-1185">Reference proteome</keyword>
<keyword evidence="2" id="KW-0808">Transferase</keyword>
<dbReference type="Pfam" id="PF06094">
    <property type="entry name" value="GGACT"/>
    <property type="match status" value="1"/>
</dbReference>
<sequence length="139" mass="15164">MPTFEKSPHVFVYGTLRPGASRAALPTGLARMLALETVPAGPARVRGHLLRVADYPALVLDEEAGWVIGDLLRMTNPAPLLAALDAYEECSADFPQPHEYRRVLIDVQSPEGPVPAWAWLYARTTDGLPIIESGDFLNS</sequence>